<dbReference type="EMBL" id="JAHYIQ010000015">
    <property type="protein sequence ID" value="KAK1126022.1"/>
    <property type="molecule type" value="Genomic_DNA"/>
</dbReference>
<gene>
    <name evidence="2" type="ORF">K0M31_005552</name>
</gene>
<dbReference type="Proteomes" id="UP001177670">
    <property type="component" value="Unassembled WGS sequence"/>
</dbReference>
<evidence type="ECO:0000313" key="2">
    <source>
        <dbReference type="EMBL" id="KAK1126022.1"/>
    </source>
</evidence>
<dbReference type="SUPFAM" id="SSF51069">
    <property type="entry name" value="Carbonic anhydrase"/>
    <property type="match status" value="1"/>
</dbReference>
<evidence type="ECO:0008006" key="4">
    <source>
        <dbReference type="Google" id="ProtNLM"/>
    </source>
</evidence>
<protein>
    <recommendedName>
        <fullName evidence="4">Alpha-carbonic anhydrase domain-containing protein</fullName>
    </recommendedName>
</protein>
<proteinExistence type="predicted"/>
<evidence type="ECO:0000313" key="3">
    <source>
        <dbReference type="Proteomes" id="UP001177670"/>
    </source>
</evidence>
<dbReference type="InterPro" id="IPR036398">
    <property type="entry name" value="CA_dom_sf"/>
</dbReference>
<dbReference type="AlphaFoldDB" id="A0AA40FVV5"/>
<feature type="region of interest" description="Disordered" evidence="1">
    <location>
        <begin position="1"/>
        <end position="20"/>
    </location>
</feature>
<organism evidence="2 3">
    <name type="scientific">Melipona bicolor</name>
    <dbReference type="NCBI Taxonomy" id="60889"/>
    <lineage>
        <taxon>Eukaryota</taxon>
        <taxon>Metazoa</taxon>
        <taxon>Ecdysozoa</taxon>
        <taxon>Arthropoda</taxon>
        <taxon>Hexapoda</taxon>
        <taxon>Insecta</taxon>
        <taxon>Pterygota</taxon>
        <taxon>Neoptera</taxon>
        <taxon>Endopterygota</taxon>
        <taxon>Hymenoptera</taxon>
        <taxon>Apocrita</taxon>
        <taxon>Aculeata</taxon>
        <taxon>Apoidea</taxon>
        <taxon>Anthophila</taxon>
        <taxon>Apidae</taxon>
        <taxon>Melipona</taxon>
    </lineage>
</organism>
<name>A0AA40FVV5_9HYME</name>
<keyword evidence="3" id="KW-1185">Reference proteome</keyword>
<accession>A0AA40FVV5</accession>
<reference evidence="2" key="1">
    <citation type="submission" date="2021-10" db="EMBL/GenBank/DDBJ databases">
        <title>Melipona bicolor Genome sequencing and assembly.</title>
        <authorList>
            <person name="Araujo N.S."/>
            <person name="Arias M.C."/>
        </authorList>
    </citation>
    <scope>NUCLEOTIDE SEQUENCE</scope>
    <source>
        <strain evidence="2">USP_2M_L1-L4_2017</strain>
        <tissue evidence="2">Whole body</tissue>
    </source>
</reference>
<dbReference type="Gene3D" id="3.10.200.10">
    <property type="entry name" value="Alpha carbonic anhydrase"/>
    <property type="match status" value="1"/>
</dbReference>
<sequence length="139" mass="16181">MLERAETGERRGEGEEKWEGRVELPVGSRRPTKRVRKPFYRIKVDGAGERFRRPSFWGLINPQWSLCSKGRRQSPINIEPDKLLFDRHLRPVVVDKHKEDEEKLKEYGVPFDRSLETGRRRIQLNVSSYAAAIPRAVAG</sequence>
<evidence type="ECO:0000256" key="1">
    <source>
        <dbReference type="SAM" id="MobiDB-lite"/>
    </source>
</evidence>
<comment type="caution">
    <text evidence="2">The sequence shown here is derived from an EMBL/GenBank/DDBJ whole genome shotgun (WGS) entry which is preliminary data.</text>
</comment>